<comment type="caution">
    <text evidence="9">The sequence shown here is derived from an EMBL/GenBank/DDBJ whole genome shotgun (WGS) entry which is preliminary data.</text>
</comment>
<feature type="transmembrane region" description="Helical" evidence="8">
    <location>
        <begin position="61"/>
        <end position="88"/>
    </location>
</feature>
<evidence type="ECO:0000256" key="6">
    <source>
        <dbReference type="ARBA" id="ARBA00022989"/>
    </source>
</evidence>
<protein>
    <submittedName>
        <fullName evidence="9">Rod shape-determining protein MreD</fullName>
    </submittedName>
</protein>
<comment type="subcellular location">
    <subcellularLocation>
        <location evidence="1">Cell membrane</location>
        <topology evidence="1">Multi-pass membrane protein</topology>
    </subcellularLocation>
</comment>
<dbReference type="EMBL" id="BMJQ01000001">
    <property type="protein sequence ID" value="GGF01280.1"/>
    <property type="molecule type" value="Genomic_DNA"/>
</dbReference>
<reference evidence="9" key="1">
    <citation type="journal article" date="2014" name="Int. J. Syst. Evol. Microbiol.">
        <title>Complete genome sequence of Corynebacterium casei LMG S-19264T (=DSM 44701T), isolated from a smear-ripened cheese.</title>
        <authorList>
            <consortium name="US DOE Joint Genome Institute (JGI-PGF)"/>
            <person name="Walter F."/>
            <person name="Albersmeier A."/>
            <person name="Kalinowski J."/>
            <person name="Ruckert C."/>
        </authorList>
    </citation>
    <scope>NUCLEOTIDE SEQUENCE</scope>
    <source>
        <strain evidence="9">CGMCC 1.15725</strain>
    </source>
</reference>
<dbReference type="AlphaFoldDB" id="A0A8J2YNU9"/>
<feature type="transmembrane region" description="Helical" evidence="8">
    <location>
        <begin position="109"/>
        <end position="128"/>
    </location>
</feature>
<keyword evidence="7 8" id="KW-0472">Membrane</keyword>
<organism evidence="9 10">
    <name type="scientific">Aliidongia dinghuensis</name>
    <dbReference type="NCBI Taxonomy" id="1867774"/>
    <lineage>
        <taxon>Bacteria</taxon>
        <taxon>Pseudomonadati</taxon>
        <taxon>Pseudomonadota</taxon>
        <taxon>Alphaproteobacteria</taxon>
        <taxon>Rhodospirillales</taxon>
        <taxon>Dongiaceae</taxon>
        <taxon>Aliidongia</taxon>
    </lineage>
</organism>
<keyword evidence="10" id="KW-1185">Reference proteome</keyword>
<evidence type="ECO:0000256" key="3">
    <source>
        <dbReference type="ARBA" id="ARBA00022475"/>
    </source>
</evidence>
<proteinExistence type="inferred from homology"/>
<evidence type="ECO:0000256" key="8">
    <source>
        <dbReference type="SAM" id="Phobius"/>
    </source>
</evidence>
<sequence length="169" mass="18911">MKAKPVETVDGIGQRLVPTAFTLVLAILSVIPVDIPGYAQVTPDYVLMSIYYWTIYRPDHLPYLVVFLVGLLIDLLTFGPPGVTPFALLTVRAIVLTQRKFFVGKNFPILWWGFVLATVAVTLLRWGMGALYSGHLPDPRSFAFQAVLTAAFYPMLSWVFSRVQRVMSS</sequence>
<keyword evidence="3" id="KW-1003">Cell membrane</keyword>
<dbReference type="RefSeq" id="WP_189041816.1">
    <property type="nucleotide sequence ID" value="NZ_BMJQ01000001.1"/>
</dbReference>
<dbReference type="InterPro" id="IPR007227">
    <property type="entry name" value="Cell_shape_determining_MreD"/>
</dbReference>
<comment type="similarity">
    <text evidence="2">Belongs to the MreD family.</text>
</comment>
<dbReference type="GO" id="GO:0005886">
    <property type="term" value="C:plasma membrane"/>
    <property type="evidence" value="ECO:0007669"/>
    <property type="project" value="UniProtKB-SubCell"/>
</dbReference>
<evidence type="ECO:0000256" key="7">
    <source>
        <dbReference type="ARBA" id="ARBA00023136"/>
    </source>
</evidence>
<dbReference type="GO" id="GO:0008360">
    <property type="term" value="P:regulation of cell shape"/>
    <property type="evidence" value="ECO:0007669"/>
    <property type="project" value="UniProtKB-KW"/>
</dbReference>
<feature type="transmembrane region" description="Helical" evidence="8">
    <location>
        <begin position="20"/>
        <end position="41"/>
    </location>
</feature>
<gene>
    <name evidence="9" type="ORF">GCM10011611_03530</name>
</gene>
<dbReference type="Proteomes" id="UP000646365">
    <property type="component" value="Unassembled WGS sequence"/>
</dbReference>
<keyword evidence="5" id="KW-0133">Cell shape</keyword>
<keyword evidence="6 8" id="KW-1133">Transmembrane helix</keyword>
<keyword evidence="4 8" id="KW-0812">Transmembrane</keyword>
<name>A0A8J2YNU9_9PROT</name>
<dbReference type="NCBIfam" id="TIGR03426">
    <property type="entry name" value="shape_MreD"/>
    <property type="match status" value="1"/>
</dbReference>
<evidence type="ECO:0000313" key="10">
    <source>
        <dbReference type="Proteomes" id="UP000646365"/>
    </source>
</evidence>
<evidence type="ECO:0000313" key="9">
    <source>
        <dbReference type="EMBL" id="GGF01280.1"/>
    </source>
</evidence>
<evidence type="ECO:0000256" key="5">
    <source>
        <dbReference type="ARBA" id="ARBA00022960"/>
    </source>
</evidence>
<feature type="transmembrane region" description="Helical" evidence="8">
    <location>
        <begin position="140"/>
        <end position="160"/>
    </location>
</feature>
<evidence type="ECO:0000256" key="4">
    <source>
        <dbReference type="ARBA" id="ARBA00022692"/>
    </source>
</evidence>
<evidence type="ECO:0000256" key="1">
    <source>
        <dbReference type="ARBA" id="ARBA00004651"/>
    </source>
</evidence>
<reference evidence="9" key="2">
    <citation type="submission" date="2020-09" db="EMBL/GenBank/DDBJ databases">
        <authorList>
            <person name="Sun Q."/>
            <person name="Zhou Y."/>
        </authorList>
    </citation>
    <scope>NUCLEOTIDE SEQUENCE</scope>
    <source>
        <strain evidence="9">CGMCC 1.15725</strain>
    </source>
</reference>
<dbReference type="Pfam" id="PF04093">
    <property type="entry name" value="MreD"/>
    <property type="match status" value="1"/>
</dbReference>
<evidence type="ECO:0000256" key="2">
    <source>
        <dbReference type="ARBA" id="ARBA00007776"/>
    </source>
</evidence>
<accession>A0A8J2YNU9</accession>